<comment type="caution">
    <text evidence="10">The sequence shown here is derived from an EMBL/GenBank/DDBJ whole genome shotgun (WGS) entry which is preliminary data.</text>
</comment>
<evidence type="ECO:0000256" key="9">
    <source>
        <dbReference type="PIRNR" id="PIRNR006113"/>
    </source>
</evidence>
<comment type="catalytic activity">
    <reaction evidence="8 9">
        <text>7,8-dihydroneopterin 3'-triphosphate + H2O = 6-carboxy-5,6,7,8-tetrahydropterin + triphosphate + acetaldehyde + 2 H(+)</text>
        <dbReference type="Rhea" id="RHEA:27966"/>
        <dbReference type="ChEBI" id="CHEBI:15343"/>
        <dbReference type="ChEBI" id="CHEBI:15377"/>
        <dbReference type="ChEBI" id="CHEBI:15378"/>
        <dbReference type="ChEBI" id="CHEBI:18036"/>
        <dbReference type="ChEBI" id="CHEBI:58462"/>
        <dbReference type="ChEBI" id="CHEBI:61032"/>
        <dbReference type="EC" id="4.1.2.50"/>
    </reaction>
</comment>
<comment type="similarity">
    <text evidence="3 9">Belongs to the PTPS family. QueD subfamily.</text>
</comment>
<evidence type="ECO:0000256" key="1">
    <source>
        <dbReference type="ARBA" id="ARBA00002285"/>
    </source>
</evidence>
<dbReference type="EMBL" id="BPFZ01000002">
    <property type="protein sequence ID" value="GIU66199.1"/>
    <property type="molecule type" value="Genomic_DNA"/>
</dbReference>
<sequence length="123" mass="13691">MTRCLLTKSVTFDAAHQLHQGDESHPYRRLHGHSFRLDVSIEGEADDKDQWVADFADLSDAITTVRDVLDHAFLNEVAGLETPTLENISVWVAKQLQPILPNLCRVAIARPSLGETCTLEIKG</sequence>
<evidence type="ECO:0000256" key="7">
    <source>
        <dbReference type="ARBA" id="ARBA00023239"/>
    </source>
</evidence>
<dbReference type="Proteomes" id="UP001161064">
    <property type="component" value="Unassembled WGS sequence"/>
</dbReference>
<reference evidence="10" key="1">
    <citation type="submission" date="2021-05" db="EMBL/GenBank/DDBJ databases">
        <authorList>
            <person name="Tanabe Y."/>
        </authorList>
    </citation>
    <scope>NUCLEOTIDE SEQUENCE</scope>
    <source>
        <strain evidence="10">BOTRYCO-1</strain>
    </source>
</reference>
<gene>
    <name evidence="10" type="ORF">PsB1_0353</name>
</gene>
<keyword evidence="9" id="KW-0671">Queuosine biosynthesis</keyword>
<comment type="pathway">
    <text evidence="2 9">Purine metabolism; 7-cyano-7-deazaguanine biosynthesis.</text>
</comment>
<keyword evidence="5 9" id="KW-0479">Metal-binding</keyword>
<keyword evidence="11" id="KW-1185">Reference proteome</keyword>
<dbReference type="PANTHER" id="PTHR12589">
    <property type="entry name" value="PYRUVOYL TETRAHYDROBIOPTERIN SYNTHASE"/>
    <property type="match status" value="1"/>
</dbReference>
<proteinExistence type="inferred from homology"/>
<evidence type="ECO:0000313" key="11">
    <source>
        <dbReference type="Proteomes" id="UP001161064"/>
    </source>
</evidence>
<organism evidence="10 11">
    <name type="scientific">Candidatus Phycosocius spiralis</name>
    <dbReference type="NCBI Taxonomy" id="2815099"/>
    <lineage>
        <taxon>Bacteria</taxon>
        <taxon>Pseudomonadati</taxon>
        <taxon>Pseudomonadota</taxon>
        <taxon>Alphaproteobacteria</taxon>
        <taxon>Caulobacterales</taxon>
        <taxon>Caulobacterales incertae sedis</taxon>
        <taxon>Candidatus Phycosocius</taxon>
    </lineage>
</organism>
<accession>A0ABQ4PT73</accession>
<evidence type="ECO:0000256" key="4">
    <source>
        <dbReference type="ARBA" id="ARBA00018141"/>
    </source>
</evidence>
<dbReference type="RefSeq" id="WP_284358684.1">
    <property type="nucleotide sequence ID" value="NZ_BPFZ01000002.1"/>
</dbReference>
<dbReference type="EC" id="4.-.-.-" evidence="9"/>
<keyword evidence="7 9" id="KW-0456">Lyase</keyword>
<keyword evidence="6 9" id="KW-0862">Zinc</keyword>
<reference evidence="10" key="2">
    <citation type="journal article" date="2023" name="ISME Commun">
        <title>Characterization of a bloom-associated alphaproteobacterial lineage, 'Candidatus Phycosocius': insights into freshwater algal-bacterial interactions.</title>
        <authorList>
            <person name="Tanabe Y."/>
            <person name="Yamaguchi H."/>
            <person name="Yoshida M."/>
            <person name="Kai A."/>
            <person name="Okazaki Y."/>
        </authorList>
    </citation>
    <scope>NUCLEOTIDE SEQUENCE</scope>
    <source>
        <strain evidence="10">BOTRYCO-1</strain>
    </source>
</reference>
<protein>
    <recommendedName>
        <fullName evidence="4 9">6-carboxy-5,6,7,8-tetrahydropterin synthase</fullName>
        <ecNumber evidence="9">4.-.-.-</ecNumber>
    </recommendedName>
</protein>
<evidence type="ECO:0000313" key="10">
    <source>
        <dbReference type="EMBL" id="GIU66199.1"/>
    </source>
</evidence>
<evidence type="ECO:0000256" key="5">
    <source>
        <dbReference type="ARBA" id="ARBA00022723"/>
    </source>
</evidence>
<dbReference type="Gene3D" id="3.30.479.10">
    <property type="entry name" value="6-pyruvoyl tetrahydropterin synthase/QueD"/>
    <property type="match status" value="1"/>
</dbReference>
<dbReference type="PIRSF" id="PIRSF006113">
    <property type="entry name" value="PTP_synth"/>
    <property type="match status" value="1"/>
</dbReference>
<evidence type="ECO:0000256" key="6">
    <source>
        <dbReference type="ARBA" id="ARBA00022833"/>
    </source>
</evidence>
<evidence type="ECO:0000256" key="2">
    <source>
        <dbReference type="ARBA" id="ARBA00005061"/>
    </source>
</evidence>
<comment type="cofactor">
    <cofactor evidence="9">
        <name>Zn(2+)</name>
        <dbReference type="ChEBI" id="CHEBI:29105"/>
    </cofactor>
    <text evidence="9">Binds 1 zinc ion per subunit.</text>
</comment>
<dbReference type="PANTHER" id="PTHR12589:SF7">
    <property type="entry name" value="6-PYRUVOYL TETRAHYDROBIOPTERIN SYNTHASE"/>
    <property type="match status" value="1"/>
</dbReference>
<name>A0ABQ4PT73_9PROT</name>
<dbReference type="SUPFAM" id="SSF55620">
    <property type="entry name" value="Tetrahydrobiopterin biosynthesis enzymes-like"/>
    <property type="match status" value="1"/>
</dbReference>
<evidence type="ECO:0000256" key="8">
    <source>
        <dbReference type="ARBA" id="ARBA00048807"/>
    </source>
</evidence>
<evidence type="ECO:0000256" key="3">
    <source>
        <dbReference type="ARBA" id="ARBA00008900"/>
    </source>
</evidence>
<dbReference type="Pfam" id="PF01242">
    <property type="entry name" value="PTPS"/>
    <property type="match status" value="1"/>
</dbReference>
<dbReference type="NCBIfam" id="TIGR03367">
    <property type="entry name" value="queuosine_QueD"/>
    <property type="match status" value="1"/>
</dbReference>
<dbReference type="InterPro" id="IPR007115">
    <property type="entry name" value="6-PTP_synth/QueD"/>
</dbReference>
<dbReference type="InterPro" id="IPR038418">
    <property type="entry name" value="6-PTP_synth/QueD_sf"/>
</dbReference>
<comment type="function">
    <text evidence="1">Catalyzes the conversion of 7,8-dihydroneopterin triphosphate (H2NTP) to 6-carboxy-5,6,7,8-tetrahydropterin (CPH4) and acetaldehyde.</text>
</comment>